<feature type="region of interest" description="Disordered" evidence="2">
    <location>
        <begin position="1"/>
        <end position="43"/>
    </location>
</feature>
<dbReference type="PANTHER" id="PTHR11937">
    <property type="entry name" value="ACTIN"/>
    <property type="match status" value="1"/>
</dbReference>
<organism evidence="3 4">
    <name type="scientific">Claviceps pazoutovae</name>
    <dbReference type="NCBI Taxonomy" id="1649127"/>
    <lineage>
        <taxon>Eukaryota</taxon>
        <taxon>Fungi</taxon>
        <taxon>Dikarya</taxon>
        <taxon>Ascomycota</taxon>
        <taxon>Pezizomycotina</taxon>
        <taxon>Sordariomycetes</taxon>
        <taxon>Hypocreomycetidae</taxon>
        <taxon>Hypocreales</taxon>
        <taxon>Clavicipitaceae</taxon>
        <taxon>Claviceps</taxon>
    </lineage>
</organism>
<evidence type="ECO:0000256" key="1">
    <source>
        <dbReference type="RuleBase" id="RU000487"/>
    </source>
</evidence>
<gene>
    <name evidence="3" type="ORF">E4U60_001654</name>
</gene>
<dbReference type="SUPFAM" id="SSF53067">
    <property type="entry name" value="Actin-like ATPase domain"/>
    <property type="match status" value="2"/>
</dbReference>
<dbReference type="InterPro" id="IPR004000">
    <property type="entry name" value="Actin"/>
</dbReference>
<feature type="compositionally biased region" description="Polar residues" evidence="2">
    <location>
        <begin position="307"/>
        <end position="316"/>
    </location>
</feature>
<evidence type="ECO:0000313" key="3">
    <source>
        <dbReference type="EMBL" id="KAG5948506.1"/>
    </source>
</evidence>
<evidence type="ECO:0008006" key="5">
    <source>
        <dbReference type="Google" id="ProtNLM"/>
    </source>
</evidence>
<protein>
    <recommendedName>
        <fullName evidence="5">Actin-related protein RO7</fullName>
    </recommendedName>
</protein>
<feature type="compositionally biased region" description="Polar residues" evidence="2">
    <location>
        <begin position="328"/>
        <end position="338"/>
    </location>
</feature>
<comment type="similarity">
    <text evidence="1">Belongs to the actin family.</text>
</comment>
<dbReference type="EMBL" id="SRPO01000017">
    <property type="protein sequence ID" value="KAG5948506.1"/>
    <property type="molecule type" value="Genomic_DNA"/>
</dbReference>
<evidence type="ECO:0000313" key="4">
    <source>
        <dbReference type="Proteomes" id="UP000706124"/>
    </source>
</evidence>
<feature type="region of interest" description="Disordered" evidence="2">
    <location>
        <begin position="442"/>
        <end position="501"/>
    </location>
</feature>
<dbReference type="SMART" id="SM00268">
    <property type="entry name" value="ACTIN"/>
    <property type="match status" value="1"/>
</dbReference>
<dbReference type="Gene3D" id="3.30.420.40">
    <property type="match status" value="2"/>
</dbReference>
<dbReference type="Pfam" id="PF00022">
    <property type="entry name" value="Actin"/>
    <property type="match status" value="1"/>
</dbReference>
<keyword evidence="4" id="KW-1185">Reference proteome</keyword>
<dbReference type="AlphaFoldDB" id="A0A9P7MJ64"/>
<reference evidence="3 4" key="1">
    <citation type="journal article" date="2020" name="bioRxiv">
        <title>Whole genome comparisons of ergot fungi reveals the divergence and evolution of species within the genus Claviceps are the result of varying mechanisms driving genome evolution and host range expansion.</title>
        <authorList>
            <person name="Wyka S.A."/>
            <person name="Mondo S.J."/>
            <person name="Liu M."/>
            <person name="Dettman J."/>
            <person name="Nalam V."/>
            <person name="Broders K.D."/>
        </authorList>
    </citation>
    <scope>NUCLEOTIDE SEQUENCE [LARGE SCALE GENOMIC DNA]</scope>
    <source>
        <strain evidence="3 4">CCC 1485</strain>
    </source>
</reference>
<feature type="compositionally biased region" description="Low complexity" evidence="2">
    <location>
        <begin position="22"/>
        <end position="43"/>
    </location>
</feature>
<comment type="caution">
    <text evidence="3">The sequence shown here is derived from an EMBL/GenBank/DDBJ whole genome shotgun (WGS) entry which is preliminary data.</text>
</comment>
<feature type="compositionally biased region" description="Low complexity" evidence="2">
    <location>
        <begin position="461"/>
        <end position="481"/>
    </location>
</feature>
<dbReference type="OrthoDB" id="337660at2759"/>
<dbReference type="Proteomes" id="UP000706124">
    <property type="component" value="Unassembled WGS sequence"/>
</dbReference>
<name>A0A9P7MJ64_9HYPO</name>
<feature type="region of interest" description="Disordered" evidence="2">
    <location>
        <begin position="307"/>
        <end position="338"/>
    </location>
</feature>
<sequence length="601" mass="65807">MSSHVGPAPAHRSVAGIRPSMSQAAPSSTTAHTPSSSLVSSFGSPSTIRADEDFIILELGSRFIRAGFAGDSLPKACLTCGPAQQRRAGDFRAWQQPGPQGYERKWAVDYEMWRYDVRHVDLGLFRDKFDRVLREAFTRYCAPYNNRLPPFFKVQAYTDTDPAVRFLLLDSRPRKIGLVLDSALPIPLLSSVLDTLFTSFQTPVVSLMSAPAMVAVGSGLRSALVIDMGWNETVMTSVYEYREVKTSRTIRAGRSLNEELYKLIHGLLPNAEEDDESGKRAISFEECQDIACRLMWCRPSTLHKSSQRQSTQLDTVQEQDESDEAEPTQPSGIAQVPLQSTNPPWTLHIPFNKLADVCDDAFFDPSSARCTFDDHELPLHLLLYHHLLQLPVDVRAICMARIVFTGGCSNILGIKERIMDELTSMVARRGWEPVFGKGLEQLRNNPKLRGKTGTQGDSKPSSTATSSETTNATATAAATTESGGGEPDGSRPEAGTETPQEDVVEAKIARNRPVAHQFQGQLRAIHSLGAWAGASLLCQMKIPAMATVERDLWLQQGANGASRPSDVDVKAQQRQSMGASGLMRGGGGHHATWTLGVWGAL</sequence>
<proteinExistence type="inferred from homology"/>
<dbReference type="InterPro" id="IPR043129">
    <property type="entry name" value="ATPase_NBD"/>
</dbReference>
<accession>A0A9P7MJ64</accession>
<feature type="compositionally biased region" description="Acidic residues" evidence="2">
    <location>
        <begin position="317"/>
        <end position="326"/>
    </location>
</feature>
<evidence type="ECO:0000256" key="2">
    <source>
        <dbReference type="SAM" id="MobiDB-lite"/>
    </source>
</evidence>